<reference evidence="2 3" key="1">
    <citation type="submission" date="2019-11" db="EMBL/GenBank/DDBJ databases">
        <title>Whole genome sequence of Oryza granulata.</title>
        <authorList>
            <person name="Li W."/>
        </authorList>
    </citation>
    <scope>NUCLEOTIDE SEQUENCE [LARGE SCALE GENOMIC DNA]</scope>
    <source>
        <strain evidence="3">cv. Menghai</strain>
        <tissue evidence="2">Leaf</tissue>
    </source>
</reference>
<name>A0A6G1CCZ1_9ORYZ</name>
<dbReference type="EMBL" id="SPHZ02000009">
    <property type="protein sequence ID" value="KAF0897644.1"/>
    <property type="molecule type" value="Genomic_DNA"/>
</dbReference>
<protein>
    <recommendedName>
        <fullName evidence="4">Cytochrome P450</fullName>
    </recommendedName>
</protein>
<evidence type="ECO:0008006" key="4">
    <source>
        <dbReference type="Google" id="ProtNLM"/>
    </source>
</evidence>
<organism evidence="2 3">
    <name type="scientific">Oryza meyeriana var. granulata</name>
    <dbReference type="NCBI Taxonomy" id="110450"/>
    <lineage>
        <taxon>Eukaryota</taxon>
        <taxon>Viridiplantae</taxon>
        <taxon>Streptophyta</taxon>
        <taxon>Embryophyta</taxon>
        <taxon>Tracheophyta</taxon>
        <taxon>Spermatophyta</taxon>
        <taxon>Magnoliopsida</taxon>
        <taxon>Liliopsida</taxon>
        <taxon>Poales</taxon>
        <taxon>Poaceae</taxon>
        <taxon>BOP clade</taxon>
        <taxon>Oryzoideae</taxon>
        <taxon>Oryzeae</taxon>
        <taxon>Oryzinae</taxon>
        <taxon>Oryza</taxon>
        <taxon>Oryza meyeriana</taxon>
    </lineage>
</organism>
<dbReference type="GO" id="GO:0016705">
    <property type="term" value="F:oxidoreductase activity, acting on paired donors, with incorporation or reduction of molecular oxygen"/>
    <property type="evidence" value="ECO:0007669"/>
    <property type="project" value="InterPro"/>
</dbReference>
<dbReference type="GO" id="GO:0005506">
    <property type="term" value="F:iron ion binding"/>
    <property type="evidence" value="ECO:0007669"/>
    <property type="project" value="InterPro"/>
</dbReference>
<dbReference type="GO" id="GO:0020037">
    <property type="term" value="F:heme binding"/>
    <property type="evidence" value="ECO:0007669"/>
    <property type="project" value="InterPro"/>
</dbReference>
<dbReference type="PANTHER" id="PTHR47950">
    <property type="entry name" value="CYTOCHROME P450, FAMILY 76, SUBFAMILY C, POLYPEPTIDE 5-RELATED"/>
    <property type="match status" value="1"/>
</dbReference>
<keyword evidence="3" id="KW-1185">Reference proteome</keyword>
<evidence type="ECO:0000313" key="2">
    <source>
        <dbReference type="EMBL" id="KAF0897644.1"/>
    </source>
</evidence>
<proteinExistence type="inferred from homology"/>
<dbReference type="OrthoDB" id="686267at2759"/>
<dbReference type="Pfam" id="PF00067">
    <property type="entry name" value="p450"/>
    <property type="match status" value="1"/>
</dbReference>
<evidence type="ECO:0000313" key="3">
    <source>
        <dbReference type="Proteomes" id="UP000479710"/>
    </source>
</evidence>
<dbReference type="AlphaFoldDB" id="A0A6G1CCZ1"/>
<comment type="similarity">
    <text evidence="1">Belongs to the cytochrome P450 family.</text>
</comment>
<evidence type="ECO:0000256" key="1">
    <source>
        <dbReference type="ARBA" id="ARBA00010617"/>
    </source>
</evidence>
<gene>
    <name evidence="2" type="ORF">E2562_000367</name>
</gene>
<accession>A0A6G1CCZ1</accession>
<dbReference type="Gene3D" id="1.10.630.10">
    <property type="entry name" value="Cytochrome P450"/>
    <property type="match status" value="1"/>
</dbReference>
<dbReference type="PANTHER" id="PTHR47950:SF44">
    <property type="entry name" value="CYTOCHROME P450, FAMILY 76, SUBFAMILY C, POLYPEPTIDE 5-RELATED"/>
    <property type="match status" value="1"/>
</dbReference>
<comment type="caution">
    <text evidence="2">The sequence shown here is derived from an EMBL/GenBank/DDBJ whole genome shotgun (WGS) entry which is preliminary data.</text>
</comment>
<dbReference type="InterPro" id="IPR036396">
    <property type="entry name" value="Cyt_P450_sf"/>
</dbReference>
<dbReference type="Proteomes" id="UP000479710">
    <property type="component" value="Unassembled WGS sequence"/>
</dbReference>
<sequence length="205" mass="23070">MIFLLSSDPRWKAMRSIHAAHVFSLRGLAAVRAIRERKVRDIVDYLRRRAGTEVDVGHTVYGGMLNLLSNAFFSVDVVDVGAEPVHGGLPELLHEIVEKVTMPNISDLVPLLRRLDLQGMRRATARRFERVFHILDGIIDRRLAVDKENHGDYLDSLLDLVSAGKIARDTVTIMLFETNCKPLLAHHASFDTFDLPPSTRVATHD</sequence>
<dbReference type="InterPro" id="IPR001128">
    <property type="entry name" value="Cyt_P450"/>
</dbReference>
<dbReference type="GO" id="GO:0004497">
    <property type="term" value="F:monooxygenase activity"/>
    <property type="evidence" value="ECO:0007669"/>
    <property type="project" value="InterPro"/>
</dbReference>
<dbReference type="SUPFAM" id="SSF48264">
    <property type="entry name" value="Cytochrome P450"/>
    <property type="match status" value="1"/>
</dbReference>